<dbReference type="AlphaFoldDB" id="A0A8X6NQA7"/>
<evidence type="ECO:0000313" key="2">
    <source>
        <dbReference type="Proteomes" id="UP000887013"/>
    </source>
</evidence>
<reference evidence="1" key="1">
    <citation type="submission" date="2020-08" db="EMBL/GenBank/DDBJ databases">
        <title>Multicomponent nature underlies the extraordinary mechanical properties of spider dragline silk.</title>
        <authorList>
            <person name="Kono N."/>
            <person name="Nakamura H."/>
            <person name="Mori M."/>
            <person name="Yoshida Y."/>
            <person name="Ohtoshi R."/>
            <person name="Malay A.D."/>
            <person name="Moran D.A.P."/>
            <person name="Tomita M."/>
            <person name="Numata K."/>
            <person name="Arakawa K."/>
        </authorList>
    </citation>
    <scope>NUCLEOTIDE SEQUENCE</scope>
</reference>
<organism evidence="1 2">
    <name type="scientific">Nephila pilipes</name>
    <name type="common">Giant wood spider</name>
    <name type="synonym">Nephila maculata</name>
    <dbReference type="NCBI Taxonomy" id="299642"/>
    <lineage>
        <taxon>Eukaryota</taxon>
        <taxon>Metazoa</taxon>
        <taxon>Ecdysozoa</taxon>
        <taxon>Arthropoda</taxon>
        <taxon>Chelicerata</taxon>
        <taxon>Arachnida</taxon>
        <taxon>Araneae</taxon>
        <taxon>Araneomorphae</taxon>
        <taxon>Entelegynae</taxon>
        <taxon>Araneoidea</taxon>
        <taxon>Nephilidae</taxon>
        <taxon>Nephila</taxon>
    </lineage>
</organism>
<comment type="caution">
    <text evidence="1">The sequence shown here is derived from an EMBL/GenBank/DDBJ whole genome shotgun (WGS) entry which is preliminary data.</text>
</comment>
<dbReference type="OrthoDB" id="6424805at2759"/>
<keyword evidence="2" id="KW-1185">Reference proteome</keyword>
<dbReference type="Proteomes" id="UP000887013">
    <property type="component" value="Unassembled WGS sequence"/>
</dbReference>
<evidence type="ECO:0000313" key="1">
    <source>
        <dbReference type="EMBL" id="GFT26027.1"/>
    </source>
</evidence>
<protein>
    <submittedName>
        <fullName evidence="1">Uncharacterized protein</fullName>
    </submittedName>
</protein>
<proteinExistence type="predicted"/>
<gene>
    <name evidence="1" type="primary">AVEN_261807_1</name>
    <name evidence="1" type="ORF">NPIL_17001</name>
</gene>
<accession>A0A8X6NQA7</accession>
<name>A0A8X6NQA7_NEPPI</name>
<sequence>MVKILVEIQASHVGIGKSTFVKKLNLPYVDDCIQLVESDPAFFYGDANNYGNGNDEFKHLLRSYLVLENYAASLDQLSSQLETNCTVMSSRSPIISCIQFATREVDWKPLLSYYKKRLEHLGVGKVLILDYGTVIQENEEAVKRGFQRMNERGRMFEKMAFNSYEKYHGFFQRAEQVKLDIVDALKKDRFFHYINIPVFHDFNEKDVEIVRMLQNL</sequence>
<dbReference type="EMBL" id="BMAW01106771">
    <property type="protein sequence ID" value="GFT26027.1"/>
    <property type="molecule type" value="Genomic_DNA"/>
</dbReference>